<evidence type="ECO:0000256" key="11">
    <source>
        <dbReference type="ARBA" id="ARBA00023004"/>
    </source>
</evidence>
<dbReference type="PROSITE" id="PS51007">
    <property type="entry name" value="CYTC"/>
    <property type="match status" value="1"/>
</dbReference>
<dbReference type="EMBL" id="BMHQ01000013">
    <property type="protein sequence ID" value="GGE26826.1"/>
    <property type="molecule type" value="Genomic_DNA"/>
</dbReference>
<keyword evidence="11 16" id="KW-0408">Iron</keyword>
<evidence type="ECO:0000256" key="12">
    <source>
        <dbReference type="ARBA" id="ARBA00023008"/>
    </source>
</evidence>
<evidence type="ECO:0000313" key="24">
    <source>
        <dbReference type="Proteomes" id="UP000625210"/>
    </source>
</evidence>
<sequence>MLEPQGEAGQMQLDLVYLSIYIMVFVCVIVLAIFTYVLIRFRQKPGDNTIPKQVEGSTKLEILWTVVPIILLAILAVPTLKSTFTLAAKPPKAEQPVEVKVTAHQYWWEFEYPELGIKTAQELHIPTGKKVHLELTSVDVVHSFWVPSLAGKTDLIPGRKNTMWMKADKPGTYEGRCAELCGASHALMNFHVVAEKPEEFQKWVKQRQKPSSQPQTAQEKEGKKVFAQNCMGCHAIDGAGLKGPGNKGPNLAGFGDRDKIAGLLENNPENLNKWLHNPQNVKPGAHMPAIDFLKKKDLDALEAYLESLK</sequence>
<keyword evidence="7 16" id="KW-0479">Metal-binding</keyword>
<dbReference type="PROSITE" id="PS50857">
    <property type="entry name" value="COX2_CUA"/>
    <property type="match status" value="1"/>
</dbReference>
<keyword evidence="8" id="KW-1278">Translocase</keyword>
<dbReference type="Pfam" id="PF00116">
    <property type="entry name" value="COX2"/>
    <property type="match status" value="1"/>
</dbReference>
<dbReference type="InterPro" id="IPR001505">
    <property type="entry name" value="Copper_CuA"/>
</dbReference>
<dbReference type="InterPro" id="IPR036257">
    <property type="entry name" value="Cyt_c_oxidase_su2_TM_sf"/>
</dbReference>
<dbReference type="GO" id="GO:0004129">
    <property type="term" value="F:cytochrome-c oxidase activity"/>
    <property type="evidence" value="ECO:0007669"/>
    <property type="project" value="UniProtKB-EC"/>
</dbReference>
<keyword evidence="5 17" id="KW-0679">Respiratory chain</keyword>
<feature type="transmembrane region" description="Helical" evidence="19">
    <location>
        <begin position="60"/>
        <end position="80"/>
    </location>
</feature>
<dbReference type="Proteomes" id="UP000625210">
    <property type="component" value="Unassembled WGS sequence"/>
</dbReference>
<evidence type="ECO:0000256" key="5">
    <source>
        <dbReference type="ARBA" id="ARBA00022660"/>
    </source>
</evidence>
<keyword evidence="24" id="KW-1185">Reference proteome</keyword>
<dbReference type="SUPFAM" id="SSF49503">
    <property type="entry name" value="Cupredoxins"/>
    <property type="match status" value="1"/>
</dbReference>
<evidence type="ECO:0000256" key="16">
    <source>
        <dbReference type="PROSITE-ProRule" id="PRU00433"/>
    </source>
</evidence>
<dbReference type="InterPro" id="IPR036909">
    <property type="entry name" value="Cyt_c-like_dom_sf"/>
</dbReference>
<comment type="subcellular location">
    <subcellularLocation>
        <location evidence="17">Cell membrane</location>
        <topology evidence="17">Multi-pass membrane protein</topology>
    </subcellularLocation>
    <subcellularLocation>
        <location evidence="1">Membrane</location>
        <topology evidence="1">Multi-pass membrane protein</topology>
    </subcellularLocation>
</comment>
<dbReference type="GO" id="GO:0042773">
    <property type="term" value="P:ATP synthesis coupled electron transport"/>
    <property type="evidence" value="ECO:0007669"/>
    <property type="project" value="TreeGrafter"/>
</dbReference>
<keyword evidence="12 18" id="KW-0186">Copper</keyword>
<evidence type="ECO:0000256" key="2">
    <source>
        <dbReference type="ARBA" id="ARBA00007866"/>
    </source>
</evidence>
<accession>A0A8J2Y9R1</accession>
<keyword evidence="6 17" id="KW-0812">Transmembrane</keyword>
<feature type="transmembrane region" description="Helical" evidence="19">
    <location>
        <begin position="20"/>
        <end position="39"/>
    </location>
</feature>
<dbReference type="AlphaFoldDB" id="A0A8J2Y9R1"/>
<evidence type="ECO:0000259" key="22">
    <source>
        <dbReference type="PROSITE" id="PS51007"/>
    </source>
</evidence>
<dbReference type="GO" id="GO:0005886">
    <property type="term" value="C:plasma membrane"/>
    <property type="evidence" value="ECO:0007669"/>
    <property type="project" value="UniProtKB-SubCell"/>
</dbReference>
<evidence type="ECO:0000256" key="15">
    <source>
        <dbReference type="ARBA" id="ARBA00047816"/>
    </source>
</evidence>
<comment type="cofactor">
    <cofactor evidence="18">
        <name>Cu cation</name>
        <dbReference type="ChEBI" id="CHEBI:23378"/>
    </cofactor>
    <text evidence="18">Binds a copper A center.</text>
</comment>
<evidence type="ECO:0000256" key="14">
    <source>
        <dbReference type="ARBA" id="ARBA00024688"/>
    </source>
</evidence>
<dbReference type="EC" id="7.1.1.9" evidence="18"/>
<evidence type="ECO:0000256" key="7">
    <source>
        <dbReference type="ARBA" id="ARBA00022723"/>
    </source>
</evidence>
<comment type="similarity">
    <text evidence="2 17">Belongs to the cytochrome c oxidase subunit 2 family.</text>
</comment>
<protein>
    <recommendedName>
        <fullName evidence="18">Cytochrome c oxidase subunit 2</fullName>
        <ecNumber evidence="18">7.1.1.9</ecNumber>
    </recommendedName>
</protein>
<dbReference type="InterPro" id="IPR002429">
    <property type="entry name" value="CcO_II-like_C"/>
</dbReference>
<dbReference type="InterPro" id="IPR034236">
    <property type="entry name" value="CuRO_CcO_Caa3_II"/>
</dbReference>
<dbReference type="GO" id="GO:0020037">
    <property type="term" value="F:heme binding"/>
    <property type="evidence" value="ECO:0007669"/>
    <property type="project" value="InterPro"/>
</dbReference>
<dbReference type="Gene3D" id="1.10.287.90">
    <property type="match status" value="1"/>
</dbReference>
<comment type="caution">
    <text evidence="23">The sequence shown here is derived from an EMBL/GenBank/DDBJ whole genome shotgun (WGS) entry which is preliminary data.</text>
</comment>
<evidence type="ECO:0000313" key="23">
    <source>
        <dbReference type="EMBL" id="GGE26826.1"/>
    </source>
</evidence>
<dbReference type="SUPFAM" id="SSF46626">
    <property type="entry name" value="Cytochrome c"/>
    <property type="match status" value="1"/>
</dbReference>
<dbReference type="InterPro" id="IPR011759">
    <property type="entry name" value="Cyt_c_oxidase_su2_TM_dom"/>
</dbReference>
<evidence type="ECO:0000256" key="10">
    <source>
        <dbReference type="ARBA" id="ARBA00022989"/>
    </source>
</evidence>
<organism evidence="23 24">
    <name type="scientific">Marinithermofilum abyssi</name>
    <dbReference type="NCBI Taxonomy" id="1571185"/>
    <lineage>
        <taxon>Bacteria</taxon>
        <taxon>Bacillati</taxon>
        <taxon>Bacillota</taxon>
        <taxon>Bacilli</taxon>
        <taxon>Bacillales</taxon>
        <taxon>Thermoactinomycetaceae</taxon>
        <taxon>Marinithermofilum</taxon>
    </lineage>
</organism>
<keyword evidence="4 16" id="KW-0349">Heme</keyword>
<evidence type="ECO:0000256" key="19">
    <source>
        <dbReference type="SAM" id="Phobius"/>
    </source>
</evidence>
<evidence type="ECO:0000256" key="8">
    <source>
        <dbReference type="ARBA" id="ARBA00022967"/>
    </source>
</evidence>
<dbReference type="PRINTS" id="PR01166">
    <property type="entry name" value="CYCOXIDASEII"/>
</dbReference>
<dbReference type="InterPro" id="IPR009056">
    <property type="entry name" value="Cyt_c-like_dom"/>
</dbReference>
<dbReference type="GO" id="GO:0016491">
    <property type="term" value="F:oxidoreductase activity"/>
    <property type="evidence" value="ECO:0007669"/>
    <property type="project" value="InterPro"/>
</dbReference>
<evidence type="ECO:0000256" key="6">
    <source>
        <dbReference type="ARBA" id="ARBA00022692"/>
    </source>
</evidence>
<dbReference type="NCBIfam" id="TIGR02866">
    <property type="entry name" value="CoxB"/>
    <property type="match status" value="1"/>
</dbReference>
<evidence type="ECO:0000256" key="4">
    <source>
        <dbReference type="ARBA" id="ARBA00022617"/>
    </source>
</evidence>
<dbReference type="InterPro" id="IPR014222">
    <property type="entry name" value="Cyt_c_oxidase_su2"/>
</dbReference>
<evidence type="ECO:0000256" key="3">
    <source>
        <dbReference type="ARBA" id="ARBA00022448"/>
    </source>
</evidence>
<reference evidence="23" key="1">
    <citation type="journal article" date="2014" name="Int. J. Syst. Evol. Microbiol.">
        <title>Complete genome sequence of Corynebacterium casei LMG S-19264T (=DSM 44701T), isolated from a smear-ripened cheese.</title>
        <authorList>
            <consortium name="US DOE Joint Genome Institute (JGI-PGF)"/>
            <person name="Walter F."/>
            <person name="Albersmeier A."/>
            <person name="Kalinowski J."/>
            <person name="Ruckert C."/>
        </authorList>
    </citation>
    <scope>NUCLEOTIDE SEQUENCE</scope>
    <source>
        <strain evidence="23">CGMCC 1.15179</strain>
    </source>
</reference>
<feature type="domain" description="Cytochrome c" evidence="22">
    <location>
        <begin position="217"/>
        <end position="309"/>
    </location>
</feature>
<name>A0A8J2Y9R1_9BACL</name>
<evidence type="ECO:0000256" key="1">
    <source>
        <dbReference type="ARBA" id="ARBA00004141"/>
    </source>
</evidence>
<dbReference type="PROSITE" id="PS50999">
    <property type="entry name" value="COX2_TM"/>
    <property type="match status" value="1"/>
</dbReference>
<dbReference type="CDD" id="cd04213">
    <property type="entry name" value="CuRO_CcO_Caa3_II"/>
    <property type="match status" value="1"/>
</dbReference>
<evidence type="ECO:0000256" key="17">
    <source>
        <dbReference type="RuleBase" id="RU000456"/>
    </source>
</evidence>
<feature type="domain" description="Cytochrome oxidase subunit II copper A binding" evidence="20">
    <location>
        <begin position="94"/>
        <end position="206"/>
    </location>
</feature>
<evidence type="ECO:0000256" key="13">
    <source>
        <dbReference type="ARBA" id="ARBA00023136"/>
    </source>
</evidence>
<dbReference type="PROSITE" id="PS00078">
    <property type="entry name" value="COX2"/>
    <property type="match status" value="1"/>
</dbReference>
<evidence type="ECO:0000259" key="21">
    <source>
        <dbReference type="PROSITE" id="PS50999"/>
    </source>
</evidence>
<dbReference type="InterPro" id="IPR045187">
    <property type="entry name" value="CcO_II"/>
</dbReference>
<dbReference type="PANTHER" id="PTHR22888">
    <property type="entry name" value="CYTOCHROME C OXIDASE, SUBUNIT II"/>
    <property type="match status" value="1"/>
</dbReference>
<feature type="domain" description="Cytochrome oxidase subunit II transmembrane region profile" evidence="21">
    <location>
        <begin position="1"/>
        <end position="90"/>
    </location>
</feature>
<reference evidence="23" key="2">
    <citation type="submission" date="2020-09" db="EMBL/GenBank/DDBJ databases">
        <authorList>
            <person name="Sun Q."/>
            <person name="Zhou Y."/>
        </authorList>
    </citation>
    <scope>NUCLEOTIDE SEQUENCE</scope>
    <source>
        <strain evidence="23">CGMCC 1.15179</strain>
    </source>
</reference>
<proteinExistence type="inferred from homology"/>
<evidence type="ECO:0000256" key="9">
    <source>
        <dbReference type="ARBA" id="ARBA00022982"/>
    </source>
</evidence>
<evidence type="ECO:0000256" key="18">
    <source>
        <dbReference type="RuleBase" id="RU004024"/>
    </source>
</evidence>
<comment type="function">
    <text evidence="14 18">Subunits I and II form the functional core of the enzyme complex. Electrons originating in cytochrome c are transferred via heme a and Cu(A) to the binuclear center formed by heme a3 and Cu(B).</text>
</comment>
<gene>
    <name evidence="23" type="primary">ctaC</name>
    <name evidence="23" type="ORF">GCM10011571_31310</name>
</gene>
<keyword evidence="3 17" id="KW-0813">Transport</keyword>
<keyword evidence="9 17" id="KW-0249">Electron transport</keyword>
<dbReference type="PANTHER" id="PTHR22888:SF10">
    <property type="entry name" value="CYTOCHROME C OXIDASE SUBUNIT 2"/>
    <property type="match status" value="1"/>
</dbReference>
<dbReference type="Pfam" id="PF00034">
    <property type="entry name" value="Cytochrom_C"/>
    <property type="match status" value="1"/>
</dbReference>
<dbReference type="Gene3D" id="2.60.40.420">
    <property type="entry name" value="Cupredoxins - blue copper proteins"/>
    <property type="match status" value="1"/>
</dbReference>
<keyword evidence="13 19" id="KW-0472">Membrane</keyword>
<evidence type="ECO:0000259" key="20">
    <source>
        <dbReference type="PROSITE" id="PS50857"/>
    </source>
</evidence>
<dbReference type="InterPro" id="IPR008972">
    <property type="entry name" value="Cupredoxin"/>
</dbReference>
<dbReference type="Pfam" id="PF02790">
    <property type="entry name" value="COX2_TM"/>
    <property type="match status" value="1"/>
</dbReference>
<comment type="catalytic activity">
    <reaction evidence="15 18">
        <text>4 Fe(II)-[cytochrome c] + O2 + 8 H(+)(in) = 4 Fe(III)-[cytochrome c] + 2 H2O + 4 H(+)(out)</text>
        <dbReference type="Rhea" id="RHEA:11436"/>
        <dbReference type="Rhea" id="RHEA-COMP:10350"/>
        <dbReference type="Rhea" id="RHEA-COMP:14399"/>
        <dbReference type="ChEBI" id="CHEBI:15377"/>
        <dbReference type="ChEBI" id="CHEBI:15378"/>
        <dbReference type="ChEBI" id="CHEBI:15379"/>
        <dbReference type="ChEBI" id="CHEBI:29033"/>
        <dbReference type="ChEBI" id="CHEBI:29034"/>
        <dbReference type="EC" id="7.1.1.9"/>
    </reaction>
</comment>
<dbReference type="GO" id="GO:0005507">
    <property type="term" value="F:copper ion binding"/>
    <property type="evidence" value="ECO:0007669"/>
    <property type="project" value="InterPro"/>
</dbReference>
<dbReference type="SUPFAM" id="SSF81464">
    <property type="entry name" value="Cytochrome c oxidase subunit II-like, transmembrane region"/>
    <property type="match status" value="1"/>
</dbReference>
<keyword evidence="10 19" id="KW-1133">Transmembrane helix</keyword>